<accession>A0AAJ5LEJ0</accession>
<feature type="chain" id="PRO_5042607399" evidence="1">
    <location>
        <begin position="23"/>
        <end position="229"/>
    </location>
</feature>
<dbReference type="AlphaFoldDB" id="A0AAJ5LEJ0"/>
<name>A0AAJ5LEJ0_9PSED</name>
<protein>
    <submittedName>
        <fullName evidence="2">Uncharacterized protein</fullName>
    </submittedName>
</protein>
<gene>
    <name evidence="2" type="ORF">NOV18_09870</name>
</gene>
<dbReference type="EMBL" id="CP101700">
    <property type="protein sequence ID" value="UUC20757.1"/>
    <property type="molecule type" value="Genomic_DNA"/>
</dbReference>
<evidence type="ECO:0000313" key="3">
    <source>
        <dbReference type="Proteomes" id="UP001058744"/>
    </source>
</evidence>
<evidence type="ECO:0000313" key="2">
    <source>
        <dbReference type="EMBL" id="UUC20757.1"/>
    </source>
</evidence>
<dbReference type="Proteomes" id="UP001058744">
    <property type="component" value="Chromosome"/>
</dbReference>
<keyword evidence="1" id="KW-0732">Signal</keyword>
<evidence type="ECO:0000256" key="1">
    <source>
        <dbReference type="SAM" id="SignalP"/>
    </source>
</evidence>
<proteinExistence type="predicted"/>
<reference evidence="2" key="1">
    <citation type="submission" date="2022-07" db="EMBL/GenBank/DDBJ databases">
        <title>Complete genome of MD9.</title>
        <authorList>
            <person name="Cao G."/>
        </authorList>
    </citation>
    <scope>NUCLEOTIDE SEQUENCE</scope>
    <source>
        <strain evidence="2">MD9</strain>
    </source>
</reference>
<feature type="signal peptide" evidence="1">
    <location>
        <begin position="1"/>
        <end position="22"/>
    </location>
</feature>
<dbReference type="RefSeq" id="WP_148265640.1">
    <property type="nucleotide sequence ID" value="NZ_CP101700.1"/>
</dbReference>
<organism evidence="2 3">
    <name type="scientific">Pseudomonas asiatica</name>
    <dbReference type="NCBI Taxonomy" id="2219225"/>
    <lineage>
        <taxon>Bacteria</taxon>
        <taxon>Pseudomonadati</taxon>
        <taxon>Pseudomonadota</taxon>
        <taxon>Gammaproteobacteria</taxon>
        <taxon>Pseudomonadales</taxon>
        <taxon>Pseudomonadaceae</taxon>
        <taxon>Pseudomonas</taxon>
    </lineage>
</organism>
<sequence length="229" mass="24282">MVNVRIALLGVSLGLAGMAAQAEPLCDCSKIVGQCAASIKMKSLSGSKPSFTANYTITSTTASCSKVSYNIDGTPYFNILAGTNSVEESTFGTEPISMKNFSALRCEICASAANQQGNEGARPPSVNQIDPRIARFVGSWRGTLKWMLFSDPVTIELEVRQGRLTGRVIGKSGTSEFTSVTVHGNSITYGFIGMDGGTYSYTMALQSEHSAKVTSNGSLSFDGVVRRSN</sequence>